<protein>
    <submittedName>
        <fullName evidence="1">OsmC family protein</fullName>
    </submittedName>
</protein>
<accession>A0ABV6QIM3</accession>
<organism evidence="1 2">
    <name type="scientific">Kribbella deserti</name>
    <dbReference type="NCBI Taxonomy" id="1926257"/>
    <lineage>
        <taxon>Bacteria</taxon>
        <taxon>Bacillati</taxon>
        <taxon>Actinomycetota</taxon>
        <taxon>Actinomycetes</taxon>
        <taxon>Propionibacteriales</taxon>
        <taxon>Kribbellaceae</taxon>
        <taxon>Kribbella</taxon>
    </lineage>
</organism>
<dbReference type="RefSeq" id="WP_380045932.1">
    <property type="nucleotide sequence ID" value="NZ_JBHLTC010000012.1"/>
</dbReference>
<proteinExistence type="predicted"/>
<dbReference type="InterPro" id="IPR015946">
    <property type="entry name" value="KH_dom-like_a/b"/>
</dbReference>
<dbReference type="SUPFAM" id="SSF82784">
    <property type="entry name" value="OsmC-like"/>
    <property type="match status" value="1"/>
</dbReference>
<name>A0ABV6QIM3_9ACTN</name>
<dbReference type="Pfam" id="PF02566">
    <property type="entry name" value="OsmC"/>
    <property type="match status" value="1"/>
</dbReference>
<dbReference type="PANTHER" id="PTHR42830">
    <property type="entry name" value="OSMOTICALLY INDUCIBLE FAMILY PROTEIN"/>
    <property type="match status" value="1"/>
</dbReference>
<reference evidence="1 2" key="1">
    <citation type="submission" date="2024-09" db="EMBL/GenBank/DDBJ databases">
        <authorList>
            <person name="Sun Q."/>
            <person name="Mori K."/>
        </authorList>
    </citation>
    <scope>NUCLEOTIDE SEQUENCE [LARGE SCALE GENOMIC DNA]</scope>
    <source>
        <strain evidence="1 2">CGMCC 1.15906</strain>
    </source>
</reference>
<dbReference type="Proteomes" id="UP001589890">
    <property type="component" value="Unassembled WGS sequence"/>
</dbReference>
<evidence type="ECO:0000313" key="2">
    <source>
        <dbReference type="Proteomes" id="UP001589890"/>
    </source>
</evidence>
<dbReference type="Gene3D" id="3.30.300.20">
    <property type="match status" value="1"/>
</dbReference>
<gene>
    <name evidence="1" type="ORF">ACFFGN_10510</name>
</gene>
<comment type="caution">
    <text evidence="1">The sequence shown here is derived from an EMBL/GenBank/DDBJ whole genome shotgun (WGS) entry which is preliminary data.</text>
</comment>
<dbReference type="InterPro" id="IPR003718">
    <property type="entry name" value="OsmC/Ohr_fam"/>
</dbReference>
<dbReference type="InterPro" id="IPR052707">
    <property type="entry name" value="OsmC_Ohr_Peroxiredoxin"/>
</dbReference>
<dbReference type="InterPro" id="IPR036102">
    <property type="entry name" value="OsmC/Ohrsf"/>
</dbReference>
<dbReference type="PANTHER" id="PTHR42830:SF2">
    <property type="entry name" value="OSMC_OHR FAMILY PROTEIN"/>
    <property type="match status" value="1"/>
</dbReference>
<keyword evidence="2" id="KW-1185">Reference proteome</keyword>
<evidence type="ECO:0000313" key="1">
    <source>
        <dbReference type="EMBL" id="MFC0624493.1"/>
    </source>
</evidence>
<dbReference type="EMBL" id="JBHLTC010000012">
    <property type="protein sequence ID" value="MFC0624493.1"/>
    <property type="molecule type" value="Genomic_DNA"/>
</dbReference>
<sequence>MSEHVVDVVWARGEHEFTYQTYSRDHEWRFDGGVTVAGSANPAYLGSEGPVDPEEAFVAALSSCHMLTFLAIAAKKRLVVDSYTDHAVGLMEKNANGKIAITKVVLNPQIVFAGETPAAEALGRMHHRAHAECFIANSVLTEVTVAGFEDFQG</sequence>